<dbReference type="RefSeq" id="WP_097278413.1">
    <property type="nucleotide sequence ID" value="NZ_OCNJ01000003.1"/>
</dbReference>
<evidence type="ECO:0000259" key="11">
    <source>
        <dbReference type="Pfam" id="PF00694"/>
    </source>
</evidence>
<dbReference type="InterPro" id="IPR015928">
    <property type="entry name" value="Aconitase/3IPM_dehydase_swvl"/>
</dbReference>
<dbReference type="NCBIfam" id="NF002458">
    <property type="entry name" value="PRK01641.1"/>
    <property type="match status" value="1"/>
</dbReference>
<dbReference type="Pfam" id="PF00694">
    <property type="entry name" value="Aconitase_C"/>
    <property type="match status" value="1"/>
</dbReference>
<evidence type="ECO:0000256" key="10">
    <source>
        <dbReference type="ARBA" id="ARBA00023304"/>
    </source>
</evidence>
<keyword evidence="8" id="KW-0028">Amino-acid biosynthesis</keyword>
<feature type="domain" description="Aconitase A/isopropylmalate dehydratase small subunit swivel" evidence="11">
    <location>
        <begin position="1"/>
        <end position="124"/>
    </location>
</feature>
<comment type="subunit">
    <text evidence="5">Heterodimer of LeuC and LeuD.</text>
</comment>
<evidence type="ECO:0000256" key="1">
    <source>
        <dbReference type="ARBA" id="ARBA00000491"/>
    </source>
</evidence>
<dbReference type="AlphaFoldDB" id="A0A286GCV9"/>
<dbReference type="GO" id="GO:0003861">
    <property type="term" value="F:3-isopropylmalate dehydratase activity"/>
    <property type="evidence" value="ECO:0007669"/>
    <property type="project" value="UniProtKB-EC"/>
</dbReference>
<dbReference type="EC" id="4.2.1.33" evidence="6"/>
<name>A0A286GCV9_9PROT</name>
<gene>
    <name evidence="12" type="ORF">SAMN05421508_10337</name>
</gene>
<dbReference type="SUPFAM" id="SSF52016">
    <property type="entry name" value="LeuD/IlvD-like"/>
    <property type="match status" value="1"/>
</dbReference>
<accession>A0A286GCV9</accession>
<evidence type="ECO:0000256" key="2">
    <source>
        <dbReference type="ARBA" id="ARBA00002695"/>
    </source>
</evidence>
<dbReference type="GO" id="GO:0009098">
    <property type="term" value="P:L-leucine biosynthetic process"/>
    <property type="evidence" value="ECO:0007669"/>
    <property type="project" value="UniProtKB-UniPathway"/>
</dbReference>
<evidence type="ECO:0000256" key="9">
    <source>
        <dbReference type="ARBA" id="ARBA00023239"/>
    </source>
</evidence>
<dbReference type="UniPathway" id="UPA00048">
    <property type="reaction ID" value="UER00071"/>
</dbReference>
<dbReference type="InterPro" id="IPR004431">
    <property type="entry name" value="3-IsopropMal_deHydase_ssu"/>
</dbReference>
<evidence type="ECO:0000256" key="8">
    <source>
        <dbReference type="ARBA" id="ARBA00022605"/>
    </source>
</evidence>
<dbReference type="InterPro" id="IPR033940">
    <property type="entry name" value="IPMI_Swivel"/>
</dbReference>
<comment type="pathway">
    <text evidence="3">Amino-acid biosynthesis; L-leucine biosynthesis; L-leucine from 3-methyl-2-oxobutanoate: step 2/4.</text>
</comment>
<evidence type="ECO:0000313" key="12">
    <source>
        <dbReference type="EMBL" id="SOD93340.1"/>
    </source>
</evidence>
<comment type="function">
    <text evidence="2">Catalyzes the isomerization between 2-isopropylmalate and 3-isopropylmalate, via the formation of 2-isopropylmaleate.</text>
</comment>
<dbReference type="PANTHER" id="PTHR43345">
    <property type="entry name" value="3-ISOPROPYLMALATE DEHYDRATASE SMALL SUBUNIT 2-RELATED-RELATED"/>
    <property type="match status" value="1"/>
</dbReference>
<dbReference type="InterPro" id="IPR050075">
    <property type="entry name" value="LeuD"/>
</dbReference>
<evidence type="ECO:0000256" key="6">
    <source>
        <dbReference type="ARBA" id="ARBA00011998"/>
    </source>
</evidence>
<dbReference type="CDD" id="cd01577">
    <property type="entry name" value="IPMI_Swivel"/>
    <property type="match status" value="1"/>
</dbReference>
<comment type="similarity">
    <text evidence="4">Belongs to the LeuD family. LeuD type 1 subfamily.</text>
</comment>
<reference evidence="12 13" key="1">
    <citation type="submission" date="2017-09" db="EMBL/GenBank/DDBJ databases">
        <authorList>
            <person name="Ehlers B."/>
            <person name="Leendertz F.H."/>
        </authorList>
    </citation>
    <scope>NUCLEOTIDE SEQUENCE [LARGE SCALE GENOMIC DNA]</scope>
    <source>
        <strain evidence="12 13">USBA 140</strain>
    </source>
</reference>
<keyword evidence="13" id="KW-1185">Reference proteome</keyword>
<keyword evidence="9" id="KW-0456">Lyase</keyword>
<keyword evidence="7" id="KW-0432">Leucine biosynthesis</keyword>
<proteinExistence type="inferred from homology"/>
<dbReference type="EMBL" id="OCNJ01000003">
    <property type="protein sequence ID" value="SOD93340.1"/>
    <property type="molecule type" value="Genomic_DNA"/>
</dbReference>
<evidence type="ECO:0000256" key="7">
    <source>
        <dbReference type="ARBA" id="ARBA00022430"/>
    </source>
</evidence>
<protein>
    <recommendedName>
        <fullName evidence="6">3-isopropylmalate dehydratase</fullName>
        <ecNumber evidence="6">4.2.1.33</ecNumber>
    </recommendedName>
</protein>
<evidence type="ECO:0000313" key="13">
    <source>
        <dbReference type="Proteomes" id="UP000219621"/>
    </source>
</evidence>
<dbReference type="InterPro" id="IPR000573">
    <property type="entry name" value="AconitaseA/IPMdHydase_ssu_swvl"/>
</dbReference>
<sequence>MTPFVRETGRAVVLPVDNVDTDQIIPARFLRKPRGGDAGYGDYLLHDLRRDADGAPKPDFPLNAPGPAPLVLVAGDNFGCGSSREGAVYALVDAGIRVVVSTRIADIFRNNAVRNGLVPVELSAADHAALTDVLAREPDAAVTVDLEQGVLTAGALRLPVALDAGSRRRLLCGLDDIGETEARLAEIDQAERRYTVRRPWTAVSGGR</sequence>
<dbReference type="NCBIfam" id="TIGR00171">
    <property type="entry name" value="leuD"/>
    <property type="match status" value="1"/>
</dbReference>
<dbReference type="GO" id="GO:0009316">
    <property type="term" value="C:3-isopropylmalate dehydratase complex"/>
    <property type="evidence" value="ECO:0007669"/>
    <property type="project" value="InterPro"/>
</dbReference>
<keyword evidence="10" id="KW-0100">Branched-chain amino acid biosynthesis</keyword>
<evidence type="ECO:0000256" key="5">
    <source>
        <dbReference type="ARBA" id="ARBA00011271"/>
    </source>
</evidence>
<evidence type="ECO:0000256" key="3">
    <source>
        <dbReference type="ARBA" id="ARBA00004729"/>
    </source>
</evidence>
<dbReference type="Proteomes" id="UP000219621">
    <property type="component" value="Unassembled WGS sequence"/>
</dbReference>
<dbReference type="OrthoDB" id="9777465at2"/>
<dbReference type="PANTHER" id="PTHR43345:SF5">
    <property type="entry name" value="3-ISOPROPYLMALATE DEHYDRATASE SMALL SUBUNIT"/>
    <property type="match status" value="1"/>
</dbReference>
<comment type="catalytic activity">
    <reaction evidence="1">
        <text>(2R,3S)-3-isopropylmalate = (2S)-2-isopropylmalate</text>
        <dbReference type="Rhea" id="RHEA:32287"/>
        <dbReference type="ChEBI" id="CHEBI:1178"/>
        <dbReference type="ChEBI" id="CHEBI:35121"/>
        <dbReference type="EC" id="4.2.1.33"/>
    </reaction>
</comment>
<dbReference type="Gene3D" id="3.20.19.10">
    <property type="entry name" value="Aconitase, domain 4"/>
    <property type="match status" value="1"/>
</dbReference>
<organism evidence="12 13">
    <name type="scientific">Caenispirillum bisanense</name>
    <dbReference type="NCBI Taxonomy" id="414052"/>
    <lineage>
        <taxon>Bacteria</taxon>
        <taxon>Pseudomonadati</taxon>
        <taxon>Pseudomonadota</taxon>
        <taxon>Alphaproteobacteria</taxon>
        <taxon>Rhodospirillales</taxon>
        <taxon>Novispirillaceae</taxon>
        <taxon>Caenispirillum</taxon>
    </lineage>
</organism>
<evidence type="ECO:0000256" key="4">
    <source>
        <dbReference type="ARBA" id="ARBA00009845"/>
    </source>
</evidence>